<evidence type="ECO:0000313" key="3">
    <source>
        <dbReference type="EMBL" id="MDI3319008.1"/>
    </source>
</evidence>
<dbReference type="PANTHER" id="PTHR11236:SF18">
    <property type="entry name" value="AMINODEOXYCHORISMATE SYNTHASE"/>
    <property type="match status" value="1"/>
</dbReference>
<dbReference type="SUPFAM" id="SSF56322">
    <property type="entry name" value="ADC synthase"/>
    <property type="match status" value="1"/>
</dbReference>
<comment type="caution">
    <text evidence="3">The sequence shown here is derived from an EMBL/GenBank/DDBJ whole genome shotgun (WGS) entry which is preliminary data.</text>
</comment>
<dbReference type="InterPro" id="IPR006805">
    <property type="entry name" value="Anth_synth_I_N"/>
</dbReference>
<gene>
    <name evidence="3" type="ORF">QJ048_04450</name>
</gene>
<reference evidence="3 4" key="1">
    <citation type="submission" date="2023-05" db="EMBL/GenBank/DDBJ databases">
        <title>Genome sequence of Pinibacter sp. MAH-24.</title>
        <authorList>
            <person name="Huq M.A."/>
        </authorList>
    </citation>
    <scope>NUCLEOTIDE SEQUENCE [LARGE SCALE GENOMIC DNA]</scope>
    <source>
        <strain evidence="3 4">MAH-24</strain>
    </source>
</reference>
<evidence type="ECO:0000259" key="1">
    <source>
        <dbReference type="Pfam" id="PF00425"/>
    </source>
</evidence>
<dbReference type="Proteomes" id="UP001226434">
    <property type="component" value="Unassembled WGS sequence"/>
</dbReference>
<feature type="domain" description="Anthranilate synthase component I N-terminal" evidence="2">
    <location>
        <begin position="79"/>
        <end position="122"/>
    </location>
</feature>
<proteinExistence type="predicted"/>
<evidence type="ECO:0000259" key="2">
    <source>
        <dbReference type="Pfam" id="PF04715"/>
    </source>
</evidence>
<protein>
    <submittedName>
        <fullName evidence="3">Anthranilate synthase component I family protein</fullName>
    </submittedName>
</protein>
<evidence type="ECO:0000313" key="4">
    <source>
        <dbReference type="Proteomes" id="UP001226434"/>
    </source>
</evidence>
<dbReference type="Pfam" id="PF00425">
    <property type="entry name" value="Chorismate_bind"/>
    <property type="match status" value="1"/>
</dbReference>
<dbReference type="PANTHER" id="PTHR11236">
    <property type="entry name" value="AMINOBENZOATE/ANTHRANILATE SYNTHASE"/>
    <property type="match status" value="1"/>
</dbReference>
<dbReference type="InterPro" id="IPR019999">
    <property type="entry name" value="Anth_synth_I-like"/>
</dbReference>
<dbReference type="PRINTS" id="PR00095">
    <property type="entry name" value="ANTSNTHASEI"/>
</dbReference>
<dbReference type="Pfam" id="PF04715">
    <property type="entry name" value="Anth_synt_I_N"/>
    <property type="match status" value="1"/>
</dbReference>
<sequence length="426" mass="49020">MTRHFTTFAIDNIAFYKQQMLSWGNRFNICCLLDNHNYHLQHGSVECVLAAGSLKSIQLNASNAFSSLKSFAQENNDWLFGHFSYDLKNEVENLSTVKEDHIQFPDLFFFVPETIILLDRKNISISSERFSAQEIYDQLRLAKHIEPATNAPVIFKQRFSHDEYIQTIKKLKAHILKGDCYEINFCQEFFADNVSIDPENVYHSLSAVSPNPFAAYYKLDDKFLLCASPERFLKKENQQLISQPIKGTWQRNHESVAGDESYKQALFNSKKDRAENVMVVDLVRNDLSKICEEGTVKVDELFGIYTFPQVHQMISTISGTMRSDLHWVDAIKATFPMGSMTGAPKKRVMELIDQYEKTKRGIYSGAVGYIKPNGDFDFNVVIRSLMYNESDRYLSYQVGGGITFYSDPELEYEECLLKAQGIKRLF</sequence>
<dbReference type="EMBL" id="JASBRG010000002">
    <property type="protein sequence ID" value="MDI3319008.1"/>
    <property type="molecule type" value="Genomic_DNA"/>
</dbReference>
<feature type="domain" description="Chorismate-utilising enzyme C-terminal" evidence="1">
    <location>
        <begin position="161"/>
        <end position="418"/>
    </location>
</feature>
<dbReference type="RefSeq" id="WP_282333121.1">
    <property type="nucleotide sequence ID" value="NZ_JASBRG010000002.1"/>
</dbReference>
<name>A0ABT6R8W5_9BACT</name>
<dbReference type="InterPro" id="IPR005801">
    <property type="entry name" value="ADC_synthase"/>
</dbReference>
<dbReference type="InterPro" id="IPR015890">
    <property type="entry name" value="Chorismate_C"/>
</dbReference>
<accession>A0ABT6R8W5</accession>
<keyword evidence="4" id="KW-1185">Reference proteome</keyword>
<organism evidence="3 4">
    <name type="scientific">Pinibacter soli</name>
    <dbReference type="NCBI Taxonomy" id="3044211"/>
    <lineage>
        <taxon>Bacteria</taxon>
        <taxon>Pseudomonadati</taxon>
        <taxon>Bacteroidota</taxon>
        <taxon>Chitinophagia</taxon>
        <taxon>Chitinophagales</taxon>
        <taxon>Chitinophagaceae</taxon>
        <taxon>Pinibacter</taxon>
    </lineage>
</organism>
<dbReference type="Gene3D" id="3.60.120.10">
    <property type="entry name" value="Anthranilate synthase"/>
    <property type="match status" value="1"/>
</dbReference>